<keyword evidence="3" id="KW-1185">Reference proteome</keyword>
<reference evidence="2 3" key="1">
    <citation type="submission" date="2015-12" db="EMBL/GenBank/DDBJ databases">
        <title>The genome of Folsomia candida.</title>
        <authorList>
            <person name="Faddeeva A."/>
            <person name="Derks M.F."/>
            <person name="Anvar Y."/>
            <person name="Smit S."/>
            <person name="Van Straalen N."/>
            <person name="Roelofs D."/>
        </authorList>
    </citation>
    <scope>NUCLEOTIDE SEQUENCE [LARGE SCALE GENOMIC DNA]</scope>
    <source>
        <strain evidence="2 3">VU population</strain>
        <tissue evidence="2">Whole body</tissue>
    </source>
</reference>
<feature type="chain" id="PRO_5013279702" evidence="1">
    <location>
        <begin position="27"/>
        <end position="233"/>
    </location>
</feature>
<proteinExistence type="predicted"/>
<dbReference type="EMBL" id="LNIX01000065">
    <property type="protein sequence ID" value="OXA37100.1"/>
    <property type="molecule type" value="Genomic_DNA"/>
</dbReference>
<dbReference type="Proteomes" id="UP000198287">
    <property type="component" value="Unassembled WGS sequence"/>
</dbReference>
<organism evidence="2 3">
    <name type="scientific">Folsomia candida</name>
    <name type="common">Springtail</name>
    <dbReference type="NCBI Taxonomy" id="158441"/>
    <lineage>
        <taxon>Eukaryota</taxon>
        <taxon>Metazoa</taxon>
        <taxon>Ecdysozoa</taxon>
        <taxon>Arthropoda</taxon>
        <taxon>Hexapoda</taxon>
        <taxon>Collembola</taxon>
        <taxon>Entomobryomorpha</taxon>
        <taxon>Isotomoidea</taxon>
        <taxon>Isotomidae</taxon>
        <taxon>Proisotominae</taxon>
        <taxon>Folsomia</taxon>
    </lineage>
</organism>
<protein>
    <submittedName>
        <fullName evidence="2">Uncharacterized protein</fullName>
    </submittedName>
</protein>
<comment type="caution">
    <text evidence="2">The sequence shown here is derived from an EMBL/GenBank/DDBJ whole genome shotgun (WGS) entry which is preliminary data.</text>
</comment>
<dbReference type="AlphaFoldDB" id="A0A226CWG4"/>
<evidence type="ECO:0000313" key="3">
    <source>
        <dbReference type="Proteomes" id="UP000198287"/>
    </source>
</evidence>
<evidence type="ECO:0000313" key="2">
    <source>
        <dbReference type="EMBL" id="OXA37100.1"/>
    </source>
</evidence>
<accession>A0A226CWG4</accession>
<gene>
    <name evidence="2" type="ORF">Fcan01_28163</name>
</gene>
<feature type="signal peptide" evidence="1">
    <location>
        <begin position="1"/>
        <end position="26"/>
    </location>
</feature>
<evidence type="ECO:0000256" key="1">
    <source>
        <dbReference type="SAM" id="SignalP"/>
    </source>
</evidence>
<keyword evidence="1" id="KW-0732">Signal</keyword>
<sequence length="233" mass="25854">MANNLRKLTYLLALVYLAFLITCIHGETCFASSAYSTCTSKITMQPFDGIVRYEITQAPSSDDDSPAQCEKIISGKRNKTIQHNSSLPPPPEPSRQIAFRLAEGSGTQWKDTANTTHVDRYESPVSTMSKPVSSSLPLRLDKTPITTDQTNTEILPDDVASQFCWDGIRKTNGKLPFKDLKLTNAIFIKSTTTGNCSEVTKHDFKKKCASWLIHAPDRIKNVKPKAKNKDSIA</sequence>
<name>A0A226CWG4_FOLCA</name>